<dbReference type="Gene3D" id="3.10.290.10">
    <property type="entry name" value="RNA-binding S4 domain"/>
    <property type="match status" value="1"/>
</dbReference>
<dbReference type="GO" id="GO:0003723">
    <property type="term" value="F:RNA binding"/>
    <property type="evidence" value="ECO:0007669"/>
    <property type="project" value="UniProtKB-KW"/>
</dbReference>
<accession>A0A4R1HN69</accession>
<keyword evidence="4" id="KW-0346">Stress response</keyword>
<reference evidence="4 5" key="1">
    <citation type="submission" date="2019-03" db="EMBL/GenBank/DDBJ databases">
        <title>Genomic Encyclopedia of Type Strains, Phase IV (KMG-IV): sequencing the most valuable type-strain genomes for metagenomic binning, comparative biology and taxonomic classification.</title>
        <authorList>
            <person name="Goeker M."/>
        </authorList>
    </citation>
    <scope>NUCLEOTIDE SEQUENCE [LARGE SCALE GENOMIC DNA]</scope>
    <source>
        <strain evidence="4 5">DSM 101</strain>
    </source>
</reference>
<dbReference type="AlphaFoldDB" id="A0A4R1HN69"/>
<dbReference type="SMART" id="SM00363">
    <property type="entry name" value="S4"/>
    <property type="match status" value="1"/>
</dbReference>
<keyword evidence="5" id="KW-1185">Reference proteome</keyword>
<gene>
    <name evidence="4" type="ORF">EV667_3323</name>
</gene>
<evidence type="ECO:0000313" key="4">
    <source>
        <dbReference type="EMBL" id="TCK23488.1"/>
    </source>
</evidence>
<dbReference type="RefSeq" id="WP_131836445.1">
    <property type="nucleotide sequence ID" value="NZ_SMFY01000003.1"/>
</dbReference>
<organism evidence="4 5">
    <name type="scientific">Ancylobacter aquaticus</name>
    <dbReference type="NCBI Taxonomy" id="100"/>
    <lineage>
        <taxon>Bacteria</taxon>
        <taxon>Pseudomonadati</taxon>
        <taxon>Pseudomonadota</taxon>
        <taxon>Alphaproteobacteria</taxon>
        <taxon>Hyphomicrobiales</taxon>
        <taxon>Xanthobacteraceae</taxon>
        <taxon>Ancylobacter</taxon>
    </lineage>
</organism>
<dbReference type="SUPFAM" id="SSF55174">
    <property type="entry name" value="Alpha-L RNA-binding motif"/>
    <property type="match status" value="1"/>
</dbReference>
<comment type="caution">
    <text evidence="4">The sequence shown here is derived from an EMBL/GenBank/DDBJ whole genome shotgun (WGS) entry which is preliminary data.</text>
</comment>
<keyword evidence="1" id="KW-0694">RNA-binding</keyword>
<protein>
    <submittedName>
        <fullName evidence="4">Ribosome-associated heat shock protein Hsp15</fullName>
    </submittedName>
</protein>
<sequence>MRRAGEAPVPPGAGGGVEAADRGAEAGPVRQRLDVWLFHARCVRTRSAAAQLVKAGRVRLNGARITAPSHPVRLGDVLTLALDSRVRLWRVAGFVARRGDAPAARATYVEVAPEPAPGSHAS</sequence>
<dbReference type="EMBL" id="SMFY01000003">
    <property type="protein sequence ID" value="TCK23488.1"/>
    <property type="molecule type" value="Genomic_DNA"/>
</dbReference>
<dbReference type="Proteomes" id="UP000295030">
    <property type="component" value="Unassembled WGS sequence"/>
</dbReference>
<feature type="domain" description="RNA-binding S4" evidence="3">
    <location>
        <begin position="31"/>
        <end position="94"/>
    </location>
</feature>
<evidence type="ECO:0000313" key="5">
    <source>
        <dbReference type="Proteomes" id="UP000295030"/>
    </source>
</evidence>
<dbReference type="InterPro" id="IPR002942">
    <property type="entry name" value="S4_RNA-bd"/>
</dbReference>
<dbReference type="CDD" id="cd00165">
    <property type="entry name" value="S4"/>
    <property type="match status" value="1"/>
</dbReference>
<evidence type="ECO:0000256" key="1">
    <source>
        <dbReference type="PROSITE-ProRule" id="PRU00182"/>
    </source>
</evidence>
<dbReference type="PROSITE" id="PS50889">
    <property type="entry name" value="S4"/>
    <property type="match status" value="1"/>
</dbReference>
<evidence type="ECO:0000259" key="3">
    <source>
        <dbReference type="SMART" id="SM00363"/>
    </source>
</evidence>
<evidence type="ECO:0000256" key="2">
    <source>
        <dbReference type="SAM" id="MobiDB-lite"/>
    </source>
</evidence>
<dbReference type="OrthoDB" id="9797176at2"/>
<proteinExistence type="predicted"/>
<feature type="region of interest" description="Disordered" evidence="2">
    <location>
        <begin position="1"/>
        <end position="24"/>
    </location>
</feature>
<dbReference type="Pfam" id="PF01479">
    <property type="entry name" value="S4"/>
    <property type="match status" value="1"/>
</dbReference>
<dbReference type="InterPro" id="IPR036986">
    <property type="entry name" value="S4_RNA-bd_sf"/>
</dbReference>
<name>A0A4R1HN69_ANCAQ</name>